<dbReference type="STRING" id="644548.SCNU_20216"/>
<reference evidence="2 3" key="1">
    <citation type="journal article" date="2011" name="J. Bacteriol.">
        <title>Draft Genome Sequence of Gordonia neofelifaecis NRRL B-59395, a Cholesterol-Degrading Actinomycete.</title>
        <authorList>
            <person name="Ge F."/>
            <person name="Li W."/>
            <person name="Chen G."/>
            <person name="Liu Y."/>
            <person name="Zhang G."/>
            <person name="Yong B."/>
            <person name="Wang Q."/>
            <person name="Wang N."/>
            <person name="Huang Z."/>
            <person name="Li W."/>
            <person name="Wang J."/>
            <person name="Wu C."/>
            <person name="Xie Q."/>
            <person name="Liu G."/>
        </authorList>
    </citation>
    <scope>NUCLEOTIDE SEQUENCE [LARGE SCALE GENOMIC DNA]</scope>
    <source>
        <strain evidence="2 3">NRRL B-59395</strain>
    </source>
</reference>
<evidence type="ECO:0000313" key="3">
    <source>
        <dbReference type="Proteomes" id="UP000035065"/>
    </source>
</evidence>
<evidence type="ECO:0000313" key="2">
    <source>
        <dbReference type="EMBL" id="EGD53192.1"/>
    </source>
</evidence>
<proteinExistence type="predicted"/>
<dbReference type="InterPro" id="IPR025668">
    <property type="entry name" value="Tnp_DDE_dom"/>
</dbReference>
<evidence type="ECO:0000259" key="1">
    <source>
        <dbReference type="Pfam" id="PF13701"/>
    </source>
</evidence>
<dbReference type="Proteomes" id="UP000035065">
    <property type="component" value="Unassembled WGS sequence"/>
</dbReference>
<sequence>MLDVDDTVLPVRSLRKEQVGYTYRRCQGLSVQLVTASRAGSRPVILGQQLRAGTASGKPGGAAGLVADALAVATAAFAVDPTAIVLRGDSAYYSAELVAAVHAVGGYVSVGIKKFVNVTALIDGIDPDRWEGIDYPGAVWDRDARRWESDAEVAEVPFVGFSSNSRPASDQVPGRLIIRRVKITEPGTLMPVYRHHAFFTTLPDSYSTVEADRIHRGHAIIEQVNADLKGSTLAHLPTTSFAGNSAWVHLAAMAYNLLHAAAALTTSLVNCTSASIRYKLVNVAARLTRSGRHLTLHLPARWPWATARTELSTALRSPPAVPFA</sequence>
<dbReference type="eggNOG" id="COG3385">
    <property type="taxonomic scope" value="Bacteria"/>
</dbReference>
<name>F1YQ31_9ACTN</name>
<dbReference type="AlphaFoldDB" id="F1YQ31"/>
<protein>
    <submittedName>
        <fullName evidence="2">Transposase</fullName>
    </submittedName>
</protein>
<feature type="domain" description="Transposase DDE" evidence="1">
    <location>
        <begin position="2"/>
        <end position="316"/>
    </location>
</feature>
<dbReference type="EMBL" id="AEUD01000040">
    <property type="protein sequence ID" value="EGD53192.1"/>
    <property type="molecule type" value="Genomic_DNA"/>
</dbReference>
<accession>F1YQ31</accession>
<organism evidence="2 3">
    <name type="scientific">Gordonia neofelifaecis NRRL B-59395</name>
    <dbReference type="NCBI Taxonomy" id="644548"/>
    <lineage>
        <taxon>Bacteria</taxon>
        <taxon>Bacillati</taxon>
        <taxon>Actinomycetota</taxon>
        <taxon>Actinomycetes</taxon>
        <taxon>Mycobacteriales</taxon>
        <taxon>Gordoniaceae</taxon>
        <taxon>Gordonia</taxon>
    </lineage>
</organism>
<gene>
    <name evidence="2" type="ORF">SCNU_20216</name>
</gene>
<keyword evidence="3" id="KW-1185">Reference proteome</keyword>
<comment type="caution">
    <text evidence="2">The sequence shown here is derived from an EMBL/GenBank/DDBJ whole genome shotgun (WGS) entry which is preliminary data.</text>
</comment>
<dbReference type="Pfam" id="PF13701">
    <property type="entry name" value="DDE_Tnp_1_4"/>
    <property type="match status" value="1"/>
</dbReference>